<dbReference type="Gene3D" id="3.40.50.720">
    <property type="entry name" value="NAD(P)-binding Rossmann-like Domain"/>
    <property type="match status" value="2"/>
</dbReference>
<dbReference type="CDD" id="cd05237">
    <property type="entry name" value="UDP_invert_4-6DH_SDR_e"/>
    <property type="match status" value="1"/>
</dbReference>
<evidence type="ECO:0000313" key="5">
    <source>
        <dbReference type="Proteomes" id="UP000509367"/>
    </source>
</evidence>
<accession>A0A6N1VDH3</accession>
<name>A0A6N1VDH3_9HYPH</name>
<feature type="transmembrane region" description="Helical" evidence="2">
    <location>
        <begin position="88"/>
        <end position="112"/>
    </location>
</feature>
<evidence type="ECO:0000256" key="1">
    <source>
        <dbReference type="ARBA" id="ARBA00007430"/>
    </source>
</evidence>
<sequence>MTSIDFLKRLERTANRMSRREKQLLQVLLDVVILMGAAACAYLLRLGFGHQFNLNQITMIVVAPVIAIPVFVRLGLYRAVLRYLPERALLTIFRAVVLATLVWTAVAFFTGSYGGDGVPRTIPFLYGMLAFVTVSLSRFTAKWLLLHAPAKRNLRRTLIYGAGKTGTQLARALADAEEANVLGFVDDDREMHGRDIGGIRVYSPKQLEGVVTNLGIEEIILSIPAASSSTKLKIAAQLSRLPVTVRALPYRSSGTNTGRFDASSLEKLDISELIGRSMIPPDQSLIESVIRGRRILITGAGGSIGSQLARLVDANGPREVILVDSSEYALFEVSRTLTNAGQCYPVHRQLGSVVNERFVRRLMEQNRIDVVFHAAAYKHVHLVEQNVREGIRNNIFGTEVVARVAFESGVDKFVFISTDKAVNPTSVMGATKRMGELIVRRYADEAEEKGTGQDFLAVRFGNVIGSSGSVIPLFTRQIEAGGPVTVTDRHVTRYFMAISEAVELIVQSAALSRGGETFLLDMGEPISIYELARDMIALSGRRVRDEANPDGDIEIEIIGLRPGEKLHEELWYDTGSTIPTRHPKIMMAKRLTNAHLGIDDILSGLRKGLEEKDETELRSFLLEETARLNRAHLDGRDSRVIPLASAAKLSGR</sequence>
<dbReference type="PANTHER" id="PTHR43318:SF1">
    <property type="entry name" value="POLYSACCHARIDE BIOSYNTHESIS PROTEIN EPSC-RELATED"/>
    <property type="match status" value="1"/>
</dbReference>
<feature type="transmembrane region" description="Helical" evidence="2">
    <location>
        <begin position="124"/>
        <end position="146"/>
    </location>
</feature>
<comment type="similarity">
    <text evidence="1">Belongs to the polysaccharide synthase family.</text>
</comment>
<protein>
    <submittedName>
        <fullName evidence="4">Polysaccharide biosynthesis protein</fullName>
    </submittedName>
</protein>
<dbReference type="Pfam" id="PF13727">
    <property type="entry name" value="CoA_binding_3"/>
    <property type="match status" value="1"/>
</dbReference>
<dbReference type="PANTHER" id="PTHR43318">
    <property type="entry name" value="UDP-N-ACETYLGLUCOSAMINE 4,6-DEHYDRATASE"/>
    <property type="match status" value="1"/>
</dbReference>
<dbReference type="InterPro" id="IPR003869">
    <property type="entry name" value="Polysac_CapD-like"/>
</dbReference>
<evidence type="ECO:0000259" key="3">
    <source>
        <dbReference type="Pfam" id="PF02719"/>
    </source>
</evidence>
<keyword evidence="2" id="KW-1133">Transmembrane helix</keyword>
<dbReference type="EMBL" id="CP054836">
    <property type="protein sequence ID" value="QKV18768.1"/>
    <property type="molecule type" value="Genomic_DNA"/>
</dbReference>
<dbReference type="InterPro" id="IPR051203">
    <property type="entry name" value="Polysaccharide_Synthase-Rel"/>
</dbReference>
<dbReference type="Pfam" id="PF02719">
    <property type="entry name" value="Polysacc_synt_2"/>
    <property type="match status" value="1"/>
</dbReference>
<feature type="transmembrane region" description="Helical" evidence="2">
    <location>
        <begin position="56"/>
        <end position="76"/>
    </location>
</feature>
<proteinExistence type="inferred from homology"/>
<evidence type="ECO:0000256" key="2">
    <source>
        <dbReference type="SAM" id="Phobius"/>
    </source>
</evidence>
<keyword evidence="2" id="KW-0472">Membrane</keyword>
<organism evidence="4 5">
    <name type="scientific">Oricola thermophila</name>
    <dbReference type="NCBI Taxonomy" id="2742145"/>
    <lineage>
        <taxon>Bacteria</taxon>
        <taxon>Pseudomonadati</taxon>
        <taxon>Pseudomonadota</taxon>
        <taxon>Alphaproteobacteria</taxon>
        <taxon>Hyphomicrobiales</taxon>
        <taxon>Ahrensiaceae</taxon>
        <taxon>Oricola</taxon>
    </lineage>
</organism>
<dbReference type="InterPro" id="IPR036291">
    <property type="entry name" value="NAD(P)-bd_dom_sf"/>
</dbReference>
<reference evidence="4 5" key="1">
    <citation type="submission" date="2020-06" db="EMBL/GenBank/DDBJ databases">
        <title>Oricola thermophila sp. nov. isolated from a tidal sediments.</title>
        <authorList>
            <person name="Kwon K.K."/>
            <person name="Yang S.-H."/>
            <person name="Park M.-J."/>
        </authorList>
    </citation>
    <scope>NUCLEOTIDE SEQUENCE [LARGE SCALE GENOMIC DNA]</scope>
    <source>
        <strain evidence="4 5">MEBiC13590</strain>
    </source>
</reference>
<dbReference type="InterPro" id="IPR029063">
    <property type="entry name" value="SAM-dependent_MTases_sf"/>
</dbReference>
<gene>
    <name evidence="4" type="ORF">HTY61_10050</name>
</gene>
<dbReference type="SUPFAM" id="SSF51735">
    <property type="entry name" value="NAD(P)-binding Rossmann-fold domains"/>
    <property type="match status" value="1"/>
</dbReference>
<feature type="transmembrane region" description="Helical" evidence="2">
    <location>
        <begin position="24"/>
        <end position="44"/>
    </location>
</feature>
<dbReference type="RefSeq" id="WP_175276661.1">
    <property type="nucleotide sequence ID" value="NZ_CP054836.1"/>
</dbReference>
<dbReference type="SUPFAM" id="SSF53335">
    <property type="entry name" value="S-adenosyl-L-methionine-dependent methyltransferases"/>
    <property type="match status" value="1"/>
</dbReference>
<evidence type="ECO:0000313" key="4">
    <source>
        <dbReference type="EMBL" id="QKV18768.1"/>
    </source>
</evidence>
<feature type="domain" description="Polysaccharide biosynthesis protein CapD-like" evidence="3">
    <location>
        <begin position="295"/>
        <end position="589"/>
    </location>
</feature>
<dbReference type="Proteomes" id="UP000509367">
    <property type="component" value="Chromosome"/>
</dbReference>
<dbReference type="KEGG" id="orm:HTY61_10050"/>
<keyword evidence="5" id="KW-1185">Reference proteome</keyword>
<dbReference type="AlphaFoldDB" id="A0A6N1VDH3"/>
<keyword evidence="2" id="KW-0812">Transmembrane</keyword>